<sequence>MTLQERIQAFVNLGKTLENLSEEEFETLSRRVENNNNWFTQEQTRSALEGLQVFLQEKALADWLGKYDLVSIESPRKIGVLMAGNVPAVGFHDFMTVLLSGHEFHGKLSSNDEVLMKWLAEELVAAEPRFADYIYFESMLKGMDAYIATGSDNSARYFEYYFGKYPNIIRKNRSSVAVFTGEEGEKDYLALGHDIFQYYGLGCRNISKVFLPNEEQLQDFLKAIQPFESVINHHKYRNNYDYNKSIYLVNQQPHLDNGFLLLTKGEGLVSPISVLYYEIYEDQQELESKLSSYTDKIQCVVSKEGQLKNSLPFGDAQCPGLEDYADNVDTMAFLIDLK</sequence>
<evidence type="ECO:0000313" key="2">
    <source>
        <dbReference type="Proteomes" id="UP001319104"/>
    </source>
</evidence>
<proteinExistence type="predicted"/>
<dbReference type="AlphaFoldDB" id="A0AAP2CJ35"/>
<dbReference type="Proteomes" id="UP001319104">
    <property type="component" value="Unassembled WGS sequence"/>
</dbReference>
<reference evidence="1 2" key="1">
    <citation type="submission" date="2021-05" db="EMBL/GenBank/DDBJ databases">
        <authorList>
            <person name="Zhang Z.D."/>
            <person name="Osman G."/>
        </authorList>
    </citation>
    <scope>NUCLEOTIDE SEQUENCE [LARGE SCALE GENOMIC DNA]</scope>
    <source>
        <strain evidence="1 2">KCTC 32217</strain>
    </source>
</reference>
<organism evidence="1 2">
    <name type="scientific">Litoribacter ruber</name>
    <dbReference type="NCBI Taxonomy" id="702568"/>
    <lineage>
        <taxon>Bacteria</taxon>
        <taxon>Pseudomonadati</taxon>
        <taxon>Bacteroidota</taxon>
        <taxon>Cytophagia</taxon>
        <taxon>Cytophagales</taxon>
        <taxon>Cyclobacteriaceae</taxon>
        <taxon>Litoribacter</taxon>
    </lineage>
</organism>
<protein>
    <submittedName>
        <fullName evidence="1">Acyl-CoA reductase</fullName>
    </submittedName>
</protein>
<name>A0AAP2CJ35_9BACT</name>
<keyword evidence="2" id="KW-1185">Reference proteome</keyword>
<gene>
    <name evidence="1" type="ORF">KI659_13890</name>
</gene>
<comment type="caution">
    <text evidence="1">The sequence shown here is derived from an EMBL/GenBank/DDBJ whole genome shotgun (WGS) entry which is preliminary data.</text>
</comment>
<evidence type="ECO:0000313" key="1">
    <source>
        <dbReference type="EMBL" id="MBS9525107.1"/>
    </source>
</evidence>
<accession>A0AAP2CJ35</accession>
<dbReference type="EMBL" id="JAHCMY010000008">
    <property type="protein sequence ID" value="MBS9525107.1"/>
    <property type="molecule type" value="Genomic_DNA"/>
</dbReference>